<proteinExistence type="inferred from homology"/>
<dbReference type="GO" id="GO:0031267">
    <property type="term" value="F:small GTPase binding"/>
    <property type="evidence" value="ECO:0007669"/>
    <property type="project" value="InterPro"/>
</dbReference>
<feature type="domain" description="Yip1" evidence="7">
    <location>
        <begin position="49"/>
        <end position="189"/>
    </location>
</feature>
<name>A0A7S4BA80_CHRCT</name>
<protein>
    <recommendedName>
        <fullName evidence="6">Protein YIPF</fullName>
    </recommendedName>
</protein>
<reference evidence="8" key="1">
    <citation type="submission" date="2021-01" db="EMBL/GenBank/DDBJ databases">
        <authorList>
            <person name="Corre E."/>
            <person name="Pelletier E."/>
            <person name="Niang G."/>
            <person name="Scheremetjew M."/>
            <person name="Finn R."/>
            <person name="Kale V."/>
            <person name="Holt S."/>
            <person name="Cochrane G."/>
            <person name="Meng A."/>
            <person name="Brown T."/>
            <person name="Cohen L."/>
        </authorList>
    </citation>
    <scope>NUCLEOTIDE SEQUENCE</scope>
    <source>
        <strain evidence="8">CCMP645</strain>
    </source>
</reference>
<feature type="transmembrane region" description="Helical" evidence="6">
    <location>
        <begin position="171"/>
        <end position="189"/>
    </location>
</feature>
<keyword evidence="4 6" id="KW-1133">Transmembrane helix</keyword>
<evidence type="ECO:0000259" key="7">
    <source>
        <dbReference type="Pfam" id="PF04893"/>
    </source>
</evidence>
<feature type="transmembrane region" description="Helical" evidence="6">
    <location>
        <begin position="115"/>
        <end position="135"/>
    </location>
</feature>
<dbReference type="EMBL" id="HBIZ01017561">
    <property type="protein sequence ID" value="CAE0758351.1"/>
    <property type="molecule type" value="Transcribed_RNA"/>
</dbReference>
<dbReference type="GO" id="GO:0000139">
    <property type="term" value="C:Golgi membrane"/>
    <property type="evidence" value="ECO:0007669"/>
    <property type="project" value="UniProtKB-SubCell"/>
</dbReference>
<comment type="similarity">
    <text evidence="2 6">Belongs to the YIP1 family.</text>
</comment>
<organism evidence="8">
    <name type="scientific">Chrysotila carterae</name>
    <name type="common">Marine alga</name>
    <name type="synonym">Syracosphaera carterae</name>
    <dbReference type="NCBI Taxonomy" id="13221"/>
    <lineage>
        <taxon>Eukaryota</taxon>
        <taxon>Haptista</taxon>
        <taxon>Haptophyta</taxon>
        <taxon>Prymnesiophyceae</taxon>
        <taxon>Isochrysidales</taxon>
        <taxon>Isochrysidaceae</taxon>
        <taxon>Chrysotila</taxon>
    </lineage>
</organism>
<evidence type="ECO:0000256" key="3">
    <source>
        <dbReference type="ARBA" id="ARBA00022692"/>
    </source>
</evidence>
<dbReference type="InterPro" id="IPR006977">
    <property type="entry name" value="Yip1_dom"/>
</dbReference>
<dbReference type="PANTHER" id="PTHR12822">
    <property type="entry name" value="PROTEIN YIPF"/>
    <property type="match status" value="1"/>
</dbReference>
<gene>
    <name evidence="8" type="ORF">PCAR00345_LOCUS10945</name>
</gene>
<dbReference type="Pfam" id="PF04893">
    <property type="entry name" value="Yip1"/>
    <property type="match status" value="1"/>
</dbReference>
<evidence type="ECO:0000256" key="4">
    <source>
        <dbReference type="ARBA" id="ARBA00022989"/>
    </source>
</evidence>
<feature type="transmembrane region" description="Helical" evidence="6">
    <location>
        <begin position="141"/>
        <end position="164"/>
    </location>
</feature>
<keyword evidence="3 6" id="KW-0812">Transmembrane</keyword>
<keyword evidence="5 6" id="KW-0472">Membrane</keyword>
<evidence type="ECO:0000313" key="8">
    <source>
        <dbReference type="EMBL" id="CAE0758351.1"/>
    </source>
</evidence>
<dbReference type="InterPro" id="IPR039765">
    <property type="entry name" value="Yip5/YIPF1/YIPF2"/>
</dbReference>
<accession>A0A7S4BA80</accession>
<dbReference type="PANTHER" id="PTHR12822:SF2">
    <property type="entry name" value="PROTEIN YIPF"/>
    <property type="match status" value="1"/>
</dbReference>
<evidence type="ECO:0000256" key="6">
    <source>
        <dbReference type="RuleBase" id="RU361264"/>
    </source>
</evidence>
<sequence length="234" mass="26584">MLKPQQMASVMPDDGEGRPAASGGFWTLKYYQPLFDVDTLQVLTRLKASLLPRPRGVFFDLISTTPDLYGPFWIATTLIFSMAITGNLASFFAFKPTEANPKWTYNFNQLTLAGSVVYSYVTVLPLLLWLLLRYYEAGKRLVDILCIYGYTLGIFVPISVLCVLPSDILRWLLVLVGGGISGVFLLSNFHAHFSDCFPYGESEAKRKMYILLGGMCFFHVLLLFLFKLYFFHYQ</sequence>
<feature type="transmembrane region" description="Helical" evidence="6">
    <location>
        <begin position="209"/>
        <end position="230"/>
    </location>
</feature>
<evidence type="ECO:0000256" key="2">
    <source>
        <dbReference type="ARBA" id="ARBA00010596"/>
    </source>
</evidence>
<comment type="subcellular location">
    <subcellularLocation>
        <location evidence="6">Golgi apparatus membrane</location>
        <topology evidence="6">Multi-pass membrane protein</topology>
    </subcellularLocation>
    <subcellularLocation>
        <location evidence="1">Membrane</location>
        <topology evidence="1">Multi-pass membrane protein</topology>
    </subcellularLocation>
</comment>
<evidence type="ECO:0000256" key="1">
    <source>
        <dbReference type="ARBA" id="ARBA00004141"/>
    </source>
</evidence>
<evidence type="ECO:0000256" key="5">
    <source>
        <dbReference type="ARBA" id="ARBA00023136"/>
    </source>
</evidence>
<feature type="transmembrane region" description="Helical" evidence="6">
    <location>
        <begin position="72"/>
        <end position="94"/>
    </location>
</feature>
<dbReference type="GO" id="GO:0016192">
    <property type="term" value="P:vesicle-mediated transport"/>
    <property type="evidence" value="ECO:0007669"/>
    <property type="project" value="InterPro"/>
</dbReference>
<dbReference type="AlphaFoldDB" id="A0A7S4BA80"/>